<dbReference type="AlphaFoldDB" id="W0FTU1"/>
<organism evidence="1">
    <name type="scientific">Streptomyces sp. 14R-10</name>
    <dbReference type="NCBI Taxonomy" id="1442159"/>
    <lineage>
        <taxon>Bacteria</taxon>
        <taxon>Bacillati</taxon>
        <taxon>Actinomycetota</taxon>
        <taxon>Actinomycetes</taxon>
        <taxon>Kitasatosporales</taxon>
        <taxon>Streptomycetaceae</taxon>
        <taxon>Streptomyces</taxon>
    </lineage>
</organism>
<sequence>MTGLPALAAHLSYTTPEHRDGCTAPGWEVDYRMATTARPGSFTGHSCPLGTEDRTACGHGDEYEALTVRIYCPKCGAATKLEAELPGLPMVYDTTRLGMGVKPRRVGQLWVYQGPPPQFGILRDPPGAPQWHLVARRNASRLAPEDIAGVVEPAIGPRGGAAFTVSYDLVELSPQAPGERGHPMFAKHSRLDRLFFPTVKAAARWLDEHAAAPAPAGGGRTA</sequence>
<reference evidence="1" key="1">
    <citation type="submission" date="2013-08" db="EMBL/GenBank/DDBJ databases">
        <title>Two distinct conjugal transfer systems on Streptomyces plasmid pZL1.</title>
        <authorList>
            <person name="Zhao L."/>
            <person name="Zhong L."/>
            <person name="Qin Z."/>
        </authorList>
    </citation>
    <scope>NUCLEOTIDE SEQUENCE</scope>
    <source>
        <strain evidence="1">14R-10</strain>
        <plasmid evidence="1">pZL1</plasmid>
    </source>
</reference>
<dbReference type="EMBL" id="KF501372">
    <property type="protein sequence ID" value="AHF46245.1"/>
    <property type="molecule type" value="Genomic_DNA"/>
</dbReference>
<accession>W0FTU1</accession>
<gene>
    <name evidence="1" type="ORF">pZL1.80c</name>
</gene>
<dbReference type="RefSeq" id="WP_024127971.1">
    <property type="nucleotide sequence ID" value="NC_023316.1"/>
</dbReference>
<proteinExistence type="predicted"/>
<geneLocation type="plasmid" evidence="1">
    <name>pZL1</name>
</geneLocation>
<keyword evidence="1" id="KW-0614">Plasmid</keyword>
<name>W0FTU1_9ACTN</name>
<protein>
    <submittedName>
        <fullName evidence="1">Uncharacterized protein</fullName>
    </submittedName>
</protein>
<evidence type="ECO:0000313" key="1">
    <source>
        <dbReference type="EMBL" id="AHF46245.1"/>
    </source>
</evidence>